<sequence>MKSVGIIRFIGELFNQQILTAYIMIRCLKHLLSEGDEKSLECLCILITTIGRELEKKQSLIHYFVKMEELSMKRGEISNRVRFMLQDVVELRNRNWKPRRDDSAERLSIKFRKKLKRKPQGARCHKGRLPPIAETYELEEAKTQETPLAYAADNKVPTRELKPTKNAAH</sequence>
<reference evidence="3" key="1">
    <citation type="submission" date="2020-11" db="EMBL/GenBank/DDBJ databases">
        <authorList>
            <person name="Tran Van P."/>
        </authorList>
    </citation>
    <scope>NUCLEOTIDE SEQUENCE</scope>
</reference>
<dbReference type="EMBL" id="OE000321">
    <property type="protein sequence ID" value="CAD7453382.1"/>
    <property type="molecule type" value="Genomic_DNA"/>
</dbReference>
<dbReference type="PANTHER" id="PTHR23253">
    <property type="entry name" value="EUKARYOTIC TRANSLATION INITIATION FACTOR 4 GAMMA"/>
    <property type="match status" value="1"/>
</dbReference>
<gene>
    <name evidence="3" type="ORF">TTEB3V08_LOCUS1524</name>
</gene>
<dbReference type="Pfam" id="PF02854">
    <property type="entry name" value="MIF4G"/>
    <property type="match status" value="1"/>
</dbReference>
<dbReference type="InterPro" id="IPR016024">
    <property type="entry name" value="ARM-type_fold"/>
</dbReference>
<dbReference type="GO" id="GO:0016281">
    <property type="term" value="C:eukaryotic translation initiation factor 4F complex"/>
    <property type="evidence" value="ECO:0007669"/>
    <property type="project" value="TreeGrafter"/>
</dbReference>
<dbReference type="AlphaFoldDB" id="A0A7R9IA02"/>
<dbReference type="GO" id="GO:0003743">
    <property type="term" value="F:translation initiation factor activity"/>
    <property type="evidence" value="ECO:0007669"/>
    <property type="project" value="TreeGrafter"/>
</dbReference>
<feature type="domain" description="MIF4G" evidence="2">
    <location>
        <begin position="2"/>
        <end position="95"/>
    </location>
</feature>
<accession>A0A7R9IA02</accession>
<evidence type="ECO:0000313" key="3">
    <source>
        <dbReference type="EMBL" id="CAD7453382.1"/>
    </source>
</evidence>
<name>A0A7R9IA02_9NEOP</name>
<dbReference type="GO" id="GO:0003729">
    <property type="term" value="F:mRNA binding"/>
    <property type="evidence" value="ECO:0007669"/>
    <property type="project" value="TreeGrafter"/>
</dbReference>
<organism evidence="3">
    <name type="scientific">Timema tahoe</name>
    <dbReference type="NCBI Taxonomy" id="61484"/>
    <lineage>
        <taxon>Eukaryota</taxon>
        <taxon>Metazoa</taxon>
        <taxon>Ecdysozoa</taxon>
        <taxon>Arthropoda</taxon>
        <taxon>Hexapoda</taxon>
        <taxon>Insecta</taxon>
        <taxon>Pterygota</taxon>
        <taxon>Neoptera</taxon>
        <taxon>Polyneoptera</taxon>
        <taxon>Phasmatodea</taxon>
        <taxon>Timematodea</taxon>
        <taxon>Timematoidea</taxon>
        <taxon>Timematidae</taxon>
        <taxon>Timema</taxon>
    </lineage>
</organism>
<evidence type="ECO:0000259" key="2">
    <source>
        <dbReference type="Pfam" id="PF02854"/>
    </source>
</evidence>
<dbReference type="SUPFAM" id="SSF48371">
    <property type="entry name" value="ARM repeat"/>
    <property type="match status" value="1"/>
</dbReference>
<dbReference type="Gene3D" id="1.25.40.180">
    <property type="match status" value="1"/>
</dbReference>
<feature type="region of interest" description="Disordered" evidence="1">
    <location>
        <begin position="143"/>
        <end position="169"/>
    </location>
</feature>
<dbReference type="InterPro" id="IPR003890">
    <property type="entry name" value="MIF4G-like_typ-3"/>
</dbReference>
<dbReference type="PANTHER" id="PTHR23253:SF78">
    <property type="entry name" value="EUKARYOTIC TRANSLATION INITIATION FACTOR 4G1, ISOFORM B-RELATED"/>
    <property type="match status" value="1"/>
</dbReference>
<proteinExistence type="predicted"/>
<protein>
    <recommendedName>
        <fullName evidence="2">MIF4G domain-containing protein</fullName>
    </recommendedName>
</protein>
<evidence type="ECO:0000256" key="1">
    <source>
        <dbReference type="SAM" id="MobiDB-lite"/>
    </source>
</evidence>